<evidence type="ECO:0000313" key="2">
    <source>
        <dbReference type="EMBL" id="TKA00402.1"/>
    </source>
</evidence>
<comment type="caution">
    <text evidence="2">The sequence shown here is derived from an EMBL/GenBank/DDBJ whole genome shotgun (WGS) entry which is preliminary data.</text>
</comment>
<reference evidence="2 3" key="1">
    <citation type="submission" date="2019-04" db="EMBL/GenBank/DDBJ databases">
        <title>Streptomyces oryziradicis sp. nov., a novel actinomycete isolated from rhizosphere soil of rice (Oryza sativa L.).</title>
        <authorList>
            <person name="Li C."/>
        </authorList>
    </citation>
    <scope>NUCLEOTIDE SEQUENCE [LARGE SCALE GENOMIC DNA]</scope>
    <source>
        <strain evidence="2 3">NEAU-C40</strain>
    </source>
</reference>
<keyword evidence="3" id="KW-1185">Reference proteome</keyword>
<evidence type="ECO:0000313" key="3">
    <source>
        <dbReference type="Proteomes" id="UP000305778"/>
    </source>
</evidence>
<evidence type="ECO:0000256" key="1">
    <source>
        <dbReference type="SAM" id="Phobius"/>
    </source>
</evidence>
<sequence length="253" mass="26787">MYLVSVLCTLGGVAVALVLGRLLGSGRRAATSEFNGQALSLISSVLLSSFILLTGFQVAGSWSALSTARSRTYDEARALTDTYWAAGGLADADRTKVRGLLRQYTEEVRNVEFAALAQGHTSPEAWSALDHVRAAVGVASAVRPDQQTAKAAAQSALGTVYQTRADRAAQVRAGMPLITWLALLVAGIFLIAFPVVLGLTATPRHLVALCFTGAAVAFAICLTAQLNHAFQKPFAVRPTAFSFAEARFRQMDG</sequence>
<feature type="transmembrane region" description="Helical" evidence="1">
    <location>
        <begin position="205"/>
        <end position="224"/>
    </location>
</feature>
<organism evidence="2 3">
    <name type="scientific">Actinacidiphila oryziradicis</name>
    <dbReference type="NCBI Taxonomy" id="2571141"/>
    <lineage>
        <taxon>Bacteria</taxon>
        <taxon>Bacillati</taxon>
        <taxon>Actinomycetota</taxon>
        <taxon>Actinomycetes</taxon>
        <taxon>Kitasatosporales</taxon>
        <taxon>Streptomycetaceae</taxon>
        <taxon>Actinacidiphila</taxon>
    </lineage>
</organism>
<protein>
    <submittedName>
        <fullName evidence="2">DUF4239 domain-containing protein</fullName>
    </submittedName>
</protein>
<keyword evidence="1" id="KW-0812">Transmembrane</keyword>
<feature type="transmembrane region" description="Helical" evidence="1">
    <location>
        <begin position="177"/>
        <end position="199"/>
    </location>
</feature>
<name>A0A4U0RVW6_9ACTN</name>
<dbReference type="Proteomes" id="UP000305778">
    <property type="component" value="Unassembled WGS sequence"/>
</dbReference>
<feature type="transmembrane region" description="Helical" evidence="1">
    <location>
        <begin position="40"/>
        <end position="65"/>
    </location>
</feature>
<keyword evidence="1" id="KW-1133">Transmembrane helix</keyword>
<dbReference type="OrthoDB" id="940913at2"/>
<accession>A0A4U0RVW6</accession>
<dbReference type="Pfam" id="PF14023">
    <property type="entry name" value="Bestrophin-like"/>
    <property type="match status" value="1"/>
</dbReference>
<proteinExistence type="predicted"/>
<keyword evidence="1" id="KW-0472">Membrane</keyword>
<dbReference type="EMBL" id="SUMC01000086">
    <property type="protein sequence ID" value="TKA00402.1"/>
    <property type="molecule type" value="Genomic_DNA"/>
</dbReference>
<gene>
    <name evidence="2" type="ORF">FCI23_43010</name>
</gene>
<dbReference type="InterPro" id="IPR025333">
    <property type="entry name" value="DUF4239"/>
</dbReference>
<dbReference type="AlphaFoldDB" id="A0A4U0RVW6"/>